<feature type="signal peptide" evidence="1">
    <location>
        <begin position="1"/>
        <end position="18"/>
    </location>
</feature>
<reference evidence="2" key="1">
    <citation type="submission" date="2019-12" db="EMBL/GenBank/DDBJ databases">
        <title>An insight into the sialome of adult female Ixodes ricinus ticks feeding for 6 days.</title>
        <authorList>
            <person name="Perner J."/>
            <person name="Ribeiro J.M.C."/>
        </authorList>
    </citation>
    <scope>NUCLEOTIDE SEQUENCE</scope>
    <source>
        <strain evidence="2">Semi-engorged</strain>
        <tissue evidence="2">Salivary glands</tissue>
    </source>
</reference>
<name>A0A6B0ULL7_IXORI</name>
<dbReference type="EMBL" id="GIFC01008473">
    <property type="protein sequence ID" value="MXU90556.1"/>
    <property type="molecule type" value="Transcribed_RNA"/>
</dbReference>
<dbReference type="InterPro" id="IPR036691">
    <property type="entry name" value="Endo/exonu/phosph_ase_sf"/>
</dbReference>
<organism evidence="2">
    <name type="scientific">Ixodes ricinus</name>
    <name type="common">Common tick</name>
    <name type="synonym">Acarus ricinus</name>
    <dbReference type="NCBI Taxonomy" id="34613"/>
    <lineage>
        <taxon>Eukaryota</taxon>
        <taxon>Metazoa</taxon>
        <taxon>Ecdysozoa</taxon>
        <taxon>Arthropoda</taxon>
        <taxon>Chelicerata</taxon>
        <taxon>Arachnida</taxon>
        <taxon>Acari</taxon>
        <taxon>Parasitiformes</taxon>
        <taxon>Ixodida</taxon>
        <taxon>Ixodoidea</taxon>
        <taxon>Ixodidae</taxon>
        <taxon>Ixodinae</taxon>
        <taxon>Ixodes</taxon>
    </lineage>
</organism>
<protein>
    <submittedName>
        <fullName evidence="2">Putative tick transposon</fullName>
    </submittedName>
</protein>
<dbReference type="Gene3D" id="3.60.10.10">
    <property type="entry name" value="Endonuclease/exonuclease/phosphatase"/>
    <property type="match status" value="1"/>
</dbReference>
<dbReference type="AlphaFoldDB" id="A0A6B0ULL7"/>
<sequence>MSFRFLFNVIMLAETWYADESDIFELPMYKSYFLNRSTGRGGGVSLMVRENASGQVLEELSRVNEDFEVLSLIVDRNIVSVFYRPPGGCTTQFFFSFLDTYFSYTNENKYNIIMEG</sequence>
<accession>A0A6B0ULL7</accession>
<evidence type="ECO:0000256" key="1">
    <source>
        <dbReference type="SAM" id="SignalP"/>
    </source>
</evidence>
<dbReference type="SUPFAM" id="SSF56219">
    <property type="entry name" value="DNase I-like"/>
    <property type="match status" value="1"/>
</dbReference>
<proteinExistence type="predicted"/>
<feature type="chain" id="PRO_5025614423" evidence="1">
    <location>
        <begin position="19"/>
        <end position="116"/>
    </location>
</feature>
<keyword evidence="1" id="KW-0732">Signal</keyword>
<evidence type="ECO:0000313" key="2">
    <source>
        <dbReference type="EMBL" id="MXU90556.1"/>
    </source>
</evidence>